<sequence length="409" mass="47805">LIDLQKCLFDFTDPFLDAHSHIMSFEKNPNEENVLDLIEQFFEHYQFRDTLAFFKSESRLFQTVPEQDWRPLNDFRRKMDIIRMLNAGDKNGVFQALEEILPETVLNTRDYQRLEFELNLYLTTTAWEEVSSQEQAENLQEFRRYLETKGTLLSQSTDLLPYYALPYASNPKEHPVYQQLFKEPWRKSVVFRLSTLIDSILSPNLIGPPRLVKVLTEHTTKRDKLMRQLSTLISVSADLLDALENSLKGIKLEDGLMQRIYSRLVNNQAKVPKHGSALTNRSTTSLRDSLRSKNQLDMSTNGSTMLTAAWNEKNEMPLFDLDFVKIKKDMLHIDDRKKCYLLQALRWHHRVREYMARFLNALSSLCRGRAYLGQNSTVVKLLIAELIREKDESVTRENMVGALQKMSLR</sequence>
<feature type="domain" description="ARMC9 CTLH-like" evidence="2">
    <location>
        <begin position="78"/>
        <end position="202"/>
    </location>
</feature>
<dbReference type="PANTHER" id="PTHR14881">
    <property type="entry name" value="LISH DOMAIN-CONTAINING PROTEIN ARMC9"/>
    <property type="match status" value="1"/>
</dbReference>
<dbReference type="PANTHER" id="PTHR14881:SF4">
    <property type="entry name" value="LISH DOMAIN-CONTAINING PROTEIN ARMC9"/>
    <property type="match status" value="1"/>
</dbReference>
<dbReference type="InterPro" id="IPR056327">
    <property type="entry name" value="ARMC9_CTLH-like_dom"/>
</dbReference>
<dbReference type="WBParaSite" id="ECPE_0001115501-mRNA-1">
    <property type="protein sequence ID" value="ECPE_0001115501-mRNA-1"/>
    <property type="gene ID" value="ECPE_0001115501"/>
</dbReference>
<dbReference type="Pfam" id="PF23138">
    <property type="entry name" value="CTLH_Armc9"/>
    <property type="match status" value="1"/>
</dbReference>
<proteinExistence type="predicted"/>
<protein>
    <submittedName>
        <fullName evidence="3">LisH domain-containing protein ARMC9</fullName>
    </submittedName>
</protein>
<reference evidence="3" key="1">
    <citation type="submission" date="2016-06" db="UniProtKB">
        <authorList>
            <consortium name="WormBaseParasite"/>
        </authorList>
    </citation>
    <scope>IDENTIFICATION</scope>
</reference>
<evidence type="ECO:0000259" key="2">
    <source>
        <dbReference type="Pfam" id="PF23138"/>
    </source>
</evidence>
<feature type="compositionally biased region" description="Low complexity" evidence="1">
    <location>
        <begin position="278"/>
        <end position="287"/>
    </location>
</feature>
<evidence type="ECO:0000313" key="3">
    <source>
        <dbReference type="WBParaSite" id="ECPE_0001115501-mRNA-1"/>
    </source>
</evidence>
<dbReference type="GO" id="GO:0036064">
    <property type="term" value="C:ciliary basal body"/>
    <property type="evidence" value="ECO:0007669"/>
    <property type="project" value="InterPro"/>
</dbReference>
<dbReference type="GO" id="GO:0097542">
    <property type="term" value="C:ciliary tip"/>
    <property type="evidence" value="ECO:0007669"/>
    <property type="project" value="TreeGrafter"/>
</dbReference>
<accession>A0A183AVY6</accession>
<dbReference type="GO" id="GO:0060271">
    <property type="term" value="P:cilium assembly"/>
    <property type="evidence" value="ECO:0007669"/>
    <property type="project" value="InterPro"/>
</dbReference>
<dbReference type="InterPro" id="IPR040369">
    <property type="entry name" value="ARMC9"/>
</dbReference>
<dbReference type="AlphaFoldDB" id="A0A183AVY6"/>
<feature type="region of interest" description="Disordered" evidence="1">
    <location>
        <begin position="272"/>
        <end position="291"/>
    </location>
</feature>
<dbReference type="GO" id="GO:0005814">
    <property type="term" value="C:centriole"/>
    <property type="evidence" value="ECO:0007669"/>
    <property type="project" value="TreeGrafter"/>
</dbReference>
<evidence type="ECO:0000256" key="1">
    <source>
        <dbReference type="SAM" id="MobiDB-lite"/>
    </source>
</evidence>
<organism evidence="3">
    <name type="scientific">Echinostoma caproni</name>
    <dbReference type="NCBI Taxonomy" id="27848"/>
    <lineage>
        <taxon>Eukaryota</taxon>
        <taxon>Metazoa</taxon>
        <taxon>Spiralia</taxon>
        <taxon>Lophotrochozoa</taxon>
        <taxon>Platyhelminthes</taxon>
        <taxon>Trematoda</taxon>
        <taxon>Digenea</taxon>
        <taxon>Plagiorchiida</taxon>
        <taxon>Echinostomata</taxon>
        <taxon>Echinostomatoidea</taxon>
        <taxon>Echinostomatidae</taxon>
        <taxon>Echinostoma</taxon>
    </lineage>
</organism>
<name>A0A183AVY6_9TREM</name>